<dbReference type="OrthoDB" id="62952at2759"/>
<evidence type="ECO:0000313" key="2">
    <source>
        <dbReference type="Proteomes" id="UP000054383"/>
    </source>
</evidence>
<name>A0A0U1M331_TALIS</name>
<reference evidence="1 2" key="1">
    <citation type="submission" date="2015-04" db="EMBL/GenBank/DDBJ databases">
        <authorList>
            <person name="Syromyatnikov M.Y."/>
            <person name="Popov V.N."/>
        </authorList>
    </citation>
    <scope>NUCLEOTIDE SEQUENCE [LARGE SCALE GENOMIC DNA]</scope>
    <source>
        <strain evidence="1">WF-38-12</strain>
    </source>
</reference>
<organism evidence="1 2">
    <name type="scientific">Talaromyces islandicus</name>
    <name type="common">Penicillium islandicum</name>
    <dbReference type="NCBI Taxonomy" id="28573"/>
    <lineage>
        <taxon>Eukaryota</taxon>
        <taxon>Fungi</taxon>
        <taxon>Dikarya</taxon>
        <taxon>Ascomycota</taxon>
        <taxon>Pezizomycotina</taxon>
        <taxon>Eurotiomycetes</taxon>
        <taxon>Eurotiomycetidae</taxon>
        <taxon>Eurotiales</taxon>
        <taxon>Trichocomaceae</taxon>
        <taxon>Talaromyces</taxon>
        <taxon>Talaromyces sect. Islandici</taxon>
    </lineage>
</organism>
<protein>
    <recommendedName>
        <fullName evidence="3">F-box domain-containing protein</fullName>
    </recommendedName>
</protein>
<proteinExistence type="predicted"/>
<sequence length="310" mass="35461">MQNLRHVGANGICQFGNRVNPLFALLLRTSLLLCLDIKPDALKGFLATLVSAVIMVRKKTISNKRAKRDHDRKPFHFMKLPPELRLEIYHFAVVQKGDSTYTLQPPALAQVCRQIRAEILPVYYGENDFYIPLNIDVISYEDDMYPIREDDATQLAAFLKRCGAIVSTGGLKYVKNLGFHYSEPVFEDSYNYLLSFEFSSGNGDENKNTQSDDRAGNDNPAWNKYEAVLKEYNNNKNQRDDRIGDDNIDWGDYEAVRKAFNVTLDREVGIESHDLRDHVPVDGVIDVLFKVAQHCHAANRDVRLSWDYGH</sequence>
<keyword evidence="2" id="KW-1185">Reference proteome</keyword>
<dbReference type="Proteomes" id="UP000054383">
    <property type="component" value="Unassembled WGS sequence"/>
</dbReference>
<gene>
    <name evidence="1" type="ORF">PISL3812_06466</name>
</gene>
<dbReference type="InterPro" id="IPR038883">
    <property type="entry name" value="AN11006-like"/>
</dbReference>
<evidence type="ECO:0008006" key="3">
    <source>
        <dbReference type="Google" id="ProtNLM"/>
    </source>
</evidence>
<dbReference type="PANTHER" id="PTHR42085">
    <property type="entry name" value="F-BOX DOMAIN-CONTAINING PROTEIN"/>
    <property type="match status" value="1"/>
</dbReference>
<dbReference type="PANTHER" id="PTHR42085:SF2">
    <property type="entry name" value="F-BOX DOMAIN-CONTAINING PROTEIN"/>
    <property type="match status" value="1"/>
</dbReference>
<accession>A0A0U1M331</accession>
<dbReference type="EMBL" id="CVMT01000006">
    <property type="protein sequence ID" value="CRG89430.1"/>
    <property type="molecule type" value="Genomic_DNA"/>
</dbReference>
<dbReference type="AlphaFoldDB" id="A0A0U1M331"/>
<dbReference type="STRING" id="28573.A0A0U1M331"/>
<evidence type="ECO:0000313" key="1">
    <source>
        <dbReference type="EMBL" id="CRG89430.1"/>
    </source>
</evidence>